<dbReference type="AlphaFoldDB" id="A0A2K3KPT0"/>
<feature type="region of interest" description="Disordered" evidence="1">
    <location>
        <begin position="1"/>
        <end position="37"/>
    </location>
</feature>
<evidence type="ECO:0000313" key="3">
    <source>
        <dbReference type="Proteomes" id="UP000236291"/>
    </source>
</evidence>
<name>A0A2K3KPT0_TRIPR</name>
<protein>
    <submittedName>
        <fullName evidence="2">Uncharacterized protein</fullName>
    </submittedName>
</protein>
<proteinExistence type="predicted"/>
<accession>A0A2K3KPT0</accession>
<organism evidence="2 3">
    <name type="scientific">Trifolium pratense</name>
    <name type="common">Red clover</name>
    <dbReference type="NCBI Taxonomy" id="57577"/>
    <lineage>
        <taxon>Eukaryota</taxon>
        <taxon>Viridiplantae</taxon>
        <taxon>Streptophyta</taxon>
        <taxon>Embryophyta</taxon>
        <taxon>Tracheophyta</taxon>
        <taxon>Spermatophyta</taxon>
        <taxon>Magnoliopsida</taxon>
        <taxon>eudicotyledons</taxon>
        <taxon>Gunneridae</taxon>
        <taxon>Pentapetalae</taxon>
        <taxon>rosids</taxon>
        <taxon>fabids</taxon>
        <taxon>Fabales</taxon>
        <taxon>Fabaceae</taxon>
        <taxon>Papilionoideae</taxon>
        <taxon>50 kb inversion clade</taxon>
        <taxon>NPAAA clade</taxon>
        <taxon>Hologalegina</taxon>
        <taxon>IRL clade</taxon>
        <taxon>Trifolieae</taxon>
        <taxon>Trifolium</taxon>
    </lineage>
</organism>
<comment type="caution">
    <text evidence="2">The sequence shown here is derived from an EMBL/GenBank/DDBJ whole genome shotgun (WGS) entry which is preliminary data.</text>
</comment>
<dbReference type="EMBL" id="ASHM01224905">
    <property type="protein sequence ID" value="PNX68284.1"/>
    <property type="molecule type" value="Genomic_DNA"/>
</dbReference>
<dbReference type="Proteomes" id="UP000236291">
    <property type="component" value="Unassembled WGS sequence"/>
</dbReference>
<evidence type="ECO:0000256" key="1">
    <source>
        <dbReference type="SAM" id="MobiDB-lite"/>
    </source>
</evidence>
<reference evidence="2 3" key="1">
    <citation type="journal article" date="2014" name="Am. J. Bot.">
        <title>Genome assembly and annotation for red clover (Trifolium pratense; Fabaceae).</title>
        <authorList>
            <person name="Istvanek J."/>
            <person name="Jaros M."/>
            <person name="Krenek A."/>
            <person name="Repkova J."/>
        </authorList>
    </citation>
    <scope>NUCLEOTIDE SEQUENCE [LARGE SCALE GENOMIC DNA]</scope>
    <source>
        <strain evidence="3">cv. Tatra</strain>
        <tissue evidence="2">Young leaves</tissue>
    </source>
</reference>
<feature type="non-terminal residue" evidence="2">
    <location>
        <position position="37"/>
    </location>
</feature>
<gene>
    <name evidence="2" type="ORF">L195_g063911</name>
</gene>
<reference evidence="2 3" key="2">
    <citation type="journal article" date="2017" name="Front. Plant Sci.">
        <title>Gene Classification and Mining of Molecular Markers Useful in Red Clover (Trifolium pratense) Breeding.</title>
        <authorList>
            <person name="Istvanek J."/>
            <person name="Dluhosova J."/>
            <person name="Dluhos P."/>
            <person name="Patkova L."/>
            <person name="Nedelnik J."/>
            <person name="Repkova J."/>
        </authorList>
    </citation>
    <scope>NUCLEOTIDE SEQUENCE [LARGE SCALE GENOMIC DNA]</scope>
    <source>
        <strain evidence="3">cv. Tatra</strain>
        <tissue evidence="2">Young leaves</tissue>
    </source>
</reference>
<sequence>MLTRLTGKGKKKSDNNSPQEPPKKKRSKMSASKGQSS</sequence>
<evidence type="ECO:0000313" key="2">
    <source>
        <dbReference type="EMBL" id="PNX68284.1"/>
    </source>
</evidence>